<dbReference type="Gene3D" id="1.20.1050.10">
    <property type="match status" value="1"/>
</dbReference>
<dbReference type="InterPro" id="IPR036249">
    <property type="entry name" value="Thioredoxin-like_sf"/>
</dbReference>
<dbReference type="NCBIfam" id="NF007831">
    <property type="entry name" value="PRK10542.1"/>
    <property type="match status" value="1"/>
</dbReference>
<dbReference type="PROSITE" id="PS50405">
    <property type="entry name" value="GST_CTER"/>
    <property type="match status" value="1"/>
</dbReference>
<dbReference type="EC" id="2.5.1.18" evidence="3"/>
<dbReference type="InterPro" id="IPR004045">
    <property type="entry name" value="Glutathione_S-Trfase_N"/>
</dbReference>
<dbReference type="PANTHER" id="PTHR44051">
    <property type="entry name" value="GLUTATHIONE S-TRANSFERASE-RELATED"/>
    <property type="match status" value="1"/>
</dbReference>
<organism evidence="3 4">
    <name type="scientific">Parachitinimonas caeni</name>
    <dbReference type="NCBI Taxonomy" id="3031301"/>
    <lineage>
        <taxon>Bacteria</taxon>
        <taxon>Pseudomonadati</taxon>
        <taxon>Pseudomonadota</taxon>
        <taxon>Betaproteobacteria</taxon>
        <taxon>Neisseriales</taxon>
        <taxon>Chitinibacteraceae</taxon>
        <taxon>Parachitinimonas</taxon>
    </lineage>
</organism>
<dbReference type="Proteomes" id="UP001172778">
    <property type="component" value="Unassembled WGS sequence"/>
</dbReference>
<dbReference type="InterPro" id="IPR004046">
    <property type="entry name" value="GST_C"/>
</dbReference>
<dbReference type="SFLD" id="SFLDS00019">
    <property type="entry name" value="Glutathione_Transferase_(cytos"/>
    <property type="match status" value="1"/>
</dbReference>
<dbReference type="EMBL" id="JARRAF010000001">
    <property type="protein sequence ID" value="MDK2122449.1"/>
    <property type="molecule type" value="Genomic_DNA"/>
</dbReference>
<accession>A0ABT7DQV0</accession>
<feature type="domain" description="GST C-terminal" evidence="2">
    <location>
        <begin position="87"/>
        <end position="201"/>
    </location>
</feature>
<dbReference type="GO" id="GO:0004364">
    <property type="term" value="F:glutathione transferase activity"/>
    <property type="evidence" value="ECO:0007669"/>
    <property type="project" value="UniProtKB-EC"/>
</dbReference>
<dbReference type="Gene3D" id="3.40.30.10">
    <property type="entry name" value="Glutaredoxin"/>
    <property type="match status" value="1"/>
</dbReference>
<dbReference type="SFLD" id="SFLDG00358">
    <property type="entry name" value="Main_(cytGST)"/>
    <property type="match status" value="1"/>
</dbReference>
<dbReference type="InterPro" id="IPR036282">
    <property type="entry name" value="Glutathione-S-Trfase_C_sf"/>
</dbReference>
<dbReference type="Pfam" id="PF00043">
    <property type="entry name" value="GST_C"/>
    <property type="match status" value="1"/>
</dbReference>
<dbReference type="InterPro" id="IPR040079">
    <property type="entry name" value="Glutathione_S-Trfase"/>
</dbReference>
<protein>
    <submittedName>
        <fullName evidence="3">Glutathione transferase GstA</fullName>
        <ecNumber evidence="3">2.5.1.18</ecNumber>
    </submittedName>
</protein>
<name>A0ABT7DQV0_9NEIS</name>
<feature type="domain" description="GST N-terminal" evidence="1">
    <location>
        <begin position="1"/>
        <end position="81"/>
    </location>
</feature>
<dbReference type="SUPFAM" id="SSF47616">
    <property type="entry name" value="GST C-terminal domain-like"/>
    <property type="match status" value="1"/>
</dbReference>
<evidence type="ECO:0000313" key="3">
    <source>
        <dbReference type="EMBL" id="MDK2122449.1"/>
    </source>
</evidence>
<dbReference type="CDD" id="cd03057">
    <property type="entry name" value="GST_N_Beta"/>
    <property type="match status" value="1"/>
</dbReference>
<keyword evidence="4" id="KW-1185">Reference proteome</keyword>
<dbReference type="InterPro" id="IPR010987">
    <property type="entry name" value="Glutathione-S-Trfase_C-like"/>
</dbReference>
<evidence type="ECO:0000313" key="4">
    <source>
        <dbReference type="Proteomes" id="UP001172778"/>
    </source>
</evidence>
<sequence length="201" mass="22086">MKLFYSPGACSLASHIVLHESGLAFETEKVDLRSHKTAGGVDFYSINDKGYVPALMLNDGELLTEGPAIGQYLADLVSSKQLLPPAGSLARVKVQEWLTFIGTEIHKSFGPLWYPTVPEETKQAARAALDKRFKLVEQRLAGKDYLMGASFSVADPYLFVMLSWCKFHAISLEGFPNLQAFMARMADRPGVQAALKAEGLM</sequence>
<evidence type="ECO:0000259" key="2">
    <source>
        <dbReference type="PROSITE" id="PS50405"/>
    </source>
</evidence>
<reference evidence="3" key="1">
    <citation type="submission" date="2023-03" db="EMBL/GenBank/DDBJ databases">
        <title>Chitinimonas shenzhenensis gen. nov., sp. nov., a novel member of family Burkholderiaceae isolated from activated sludge collected in Shen Zhen, China.</title>
        <authorList>
            <person name="Wang X."/>
        </authorList>
    </citation>
    <scope>NUCLEOTIDE SEQUENCE</scope>
    <source>
        <strain evidence="3">DQS-5</strain>
    </source>
</reference>
<dbReference type="PANTHER" id="PTHR44051:SF8">
    <property type="entry name" value="GLUTATHIONE S-TRANSFERASE GSTA"/>
    <property type="match status" value="1"/>
</dbReference>
<dbReference type="RefSeq" id="WP_284098737.1">
    <property type="nucleotide sequence ID" value="NZ_JARRAF010000001.1"/>
</dbReference>
<dbReference type="PROSITE" id="PS50404">
    <property type="entry name" value="GST_NTER"/>
    <property type="match status" value="1"/>
</dbReference>
<dbReference type="CDD" id="cd03188">
    <property type="entry name" value="GST_C_Beta"/>
    <property type="match status" value="1"/>
</dbReference>
<evidence type="ECO:0000259" key="1">
    <source>
        <dbReference type="PROSITE" id="PS50404"/>
    </source>
</evidence>
<dbReference type="SUPFAM" id="SSF52833">
    <property type="entry name" value="Thioredoxin-like"/>
    <property type="match status" value="1"/>
</dbReference>
<keyword evidence="3" id="KW-0808">Transferase</keyword>
<dbReference type="SFLD" id="SFLDG01150">
    <property type="entry name" value="Main.1:_Beta-like"/>
    <property type="match status" value="1"/>
</dbReference>
<dbReference type="Pfam" id="PF13409">
    <property type="entry name" value="GST_N_2"/>
    <property type="match status" value="1"/>
</dbReference>
<proteinExistence type="predicted"/>
<comment type="caution">
    <text evidence="3">The sequence shown here is derived from an EMBL/GenBank/DDBJ whole genome shotgun (WGS) entry which is preliminary data.</text>
</comment>
<gene>
    <name evidence="3" type="primary">gstA</name>
    <name evidence="3" type="ORF">PZA18_00125</name>
</gene>